<sequence>MKAASPPIRFLAAISLLWIGTRIWWLLPEDTRETIILPEQARADTLAAAAATVAAGSITVPLRPVAPSAQHRPPRAPILLAAADTPREAMFAPPAAIPASSPPPIADLPAPTPAIAGAAPSPSRWSGNIYLFARDGGGDALAAGGQLGGGQIGGRIAWRINRGGPSRAAIATRAYLPLDDAKAAEGAVGLDFHPLPGQPLRLSVERRFDLGGHGRNAWSAYAAGGFWRDLGKGLEADGYAQAGMVGARSTDLFADGALRVVHRRDIAPATALRIGGGVWGGAQPGVERLDIGPRVALSLPVGGTAITAAIEGRFRVAGDAAPGSGAALTLASDF</sequence>
<keyword evidence="2" id="KW-1185">Reference proteome</keyword>
<name>A0A239F2I2_9SPHN</name>
<accession>A0A239F2I2</accession>
<dbReference type="EMBL" id="FZOS01000008">
    <property type="protein sequence ID" value="SNS51045.1"/>
    <property type="molecule type" value="Genomic_DNA"/>
</dbReference>
<evidence type="ECO:0000313" key="2">
    <source>
        <dbReference type="Proteomes" id="UP000198281"/>
    </source>
</evidence>
<gene>
    <name evidence="1" type="ORF">SAMN06295912_10826</name>
</gene>
<evidence type="ECO:0000313" key="1">
    <source>
        <dbReference type="EMBL" id="SNS51045.1"/>
    </source>
</evidence>
<dbReference type="AlphaFoldDB" id="A0A239F2I2"/>
<organism evidence="1 2">
    <name type="scientific">Edaphosphingomonas laterariae</name>
    <dbReference type="NCBI Taxonomy" id="861865"/>
    <lineage>
        <taxon>Bacteria</taxon>
        <taxon>Pseudomonadati</taxon>
        <taxon>Pseudomonadota</taxon>
        <taxon>Alphaproteobacteria</taxon>
        <taxon>Sphingomonadales</taxon>
        <taxon>Rhizorhabdaceae</taxon>
        <taxon>Edaphosphingomonas</taxon>
    </lineage>
</organism>
<dbReference type="OrthoDB" id="7427399at2"/>
<protein>
    <submittedName>
        <fullName evidence="1">Uncharacterized protein</fullName>
    </submittedName>
</protein>
<proteinExistence type="predicted"/>
<dbReference type="RefSeq" id="WP_089219324.1">
    <property type="nucleotide sequence ID" value="NZ_FZOS01000008.1"/>
</dbReference>
<reference evidence="2" key="1">
    <citation type="submission" date="2017-06" db="EMBL/GenBank/DDBJ databases">
        <authorList>
            <person name="Varghese N."/>
            <person name="Submissions S."/>
        </authorList>
    </citation>
    <scope>NUCLEOTIDE SEQUENCE [LARGE SCALE GENOMIC DNA]</scope>
    <source>
        <strain evidence="2">LNB2</strain>
    </source>
</reference>
<dbReference type="Proteomes" id="UP000198281">
    <property type="component" value="Unassembled WGS sequence"/>
</dbReference>